<reference evidence="2 3" key="1">
    <citation type="submission" date="2016-10" db="EMBL/GenBank/DDBJ databases">
        <title>Chromobacterium muskegensis sp. nov., an insecticidal bacterium isolated from Sphagnum bogs.</title>
        <authorList>
            <person name="Sparks M.E."/>
            <person name="Blackburn M.B."/>
            <person name="Gundersen-Rindal D.E."/>
            <person name="Mitchell A."/>
            <person name="Farrar R."/>
            <person name="Kuhar D."/>
        </authorList>
    </citation>
    <scope>NUCLEOTIDE SEQUENCE [LARGE SCALE GENOMIC DNA]</scope>
    <source>
        <strain evidence="2 3">21-1</strain>
    </source>
</reference>
<dbReference type="PANTHER" id="PTHR11106:SF27">
    <property type="entry name" value="MACRO DOMAIN-CONTAINING PROTEIN"/>
    <property type="match status" value="1"/>
</dbReference>
<gene>
    <name evidence="2" type="ORF">BKX93_08685</name>
</gene>
<protein>
    <submittedName>
        <fullName evidence="2">O-acetyl-ADP-ribose deacetylase</fullName>
    </submittedName>
</protein>
<evidence type="ECO:0000313" key="2">
    <source>
        <dbReference type="EMBL" id="AOZ52796.1"/>
    </source>
</evidence>
<organism evidence="2 3">
    <name type="scientific">Chromobacterium vaccinii</name>
    <dbReference type="NCBI Taxonomy" id="1108595"/>
    <lineage>
        <taxon>Bacteria</taxon>
        <taxon>Pseudomonadati</taxon>
        <taxon>Pseudomonadota</taxon>
        <taxon>Betaproteobacteria</taxon>
        <taxon>Neisseriales</taxon>
        <taxon>Chromobacteriaceae</taxon>
        <taxon>Chromobacterium</taxon>
    </lineage>
</organism>
<dbReference type="AlphaFoldDB" id="A0A1D9LNC5"/>
<dbReference type="PROSITE" id="PS51154">
    <property type="entry name" value="MACRO"/>
    <property type="match status" value="1"/>
</dbReference>
<accession>A0A1D9LNC5</accession>
<dbReference type="SMART" id="SM00506">
    <property type="entry name" value="A1pp"/>
    <property type="match status" value="1"/>
</dbReference>
<dbReference type="STRING" id="1108595.BKX93_08685"/>
<dbReference type="Gene3D" id="3.40.220.10">
    <property type="entry name" value="Leucine Aminopeptidase, subunit E, domain 1"/>
    <property type="match status" value="1"/>
</dbReference>
<evidence type="ECO:0000259" key="1">
    <source>
        <dbReference type="PROSITE" id="PS51154"/>
    </source>
</evidence>
<dbReference type="InterPro" id="IPR002589">
    <property type="entry name" value="Macro_dom"/>
</dbReference>
<dbReference type="GO" id="GO:0061463">
    <property type="term" value="F:O-acetyl-ADP-ribose deacetylase activity"/>
    <property type="evidence" value="ECO:0007669"/>
    <property type="project" value="TreeGrafter"/>
</dbReference>
<evidence type="ECO:0000313" key="3">
    <source>
        <dbReference type="Proteomes" id="UP000178776"/>
    </source>
</evidence>
<dbReference type="EMBL" id="CP017707">
    <property type="protein sequence ID" value="AOZ52796.1"/>
    <property type="molecule type" value="Genomic_DNA"/>
</dbReference>
<feature type="domain" description="Macro" evidence="1">
    <location>
        <begin position="1"/>
        <end position="166"/>
    </location>
</feature>
<dbReference type="KEGG" id="cvc:BKX93_08685"/>
<dbReference type="Proteomes" id="UP000178776">
    <property type="component" value="Chromosome"/>
</dbReference>
<name>A0A1D9LNC5_9NEIS</name>
<dbReference type="NCBIfam" id="NF001664">
    <property type="entry name" value="PRK00431.1-6"/>
    <property type="match status" value="1"/>
</dbReference>
<dbReference type="CDD" id="cd02908">
    <property type="entry name" value="Macro_OAADPr_deacetylase"/>
    <property type="match status" value="1"/>
</dbReference>
<dbReference type="InterPro" id="IPR043472">
    <property type="entry name" value="Macro_dom-like"/>
</dbReference>
<sequence length="166" mass="17288">MRCVQGDITSMKVDAIVNAANNSLLGGGGVDGAIHRAAGPGLLAACRLLGGCPTGEARLTDGYLLPARYVIHTVGPVWQGGGEGEPELLAACYRNSLELAARHGVASIAFPAISCGVYGYPLEAACVLAIGELRAWLSGQPHGLREVRLVAFDARAQEAYRRAFDA</sequence>
<proteinExistence type="predicted"/>
<dbReference type="PANTHER" id="PTHR11106">
    <property type="entry name" value="GANGLIOSIDE INDUCED DIFFERENTIATION ASSOCIATED PROTEIN 2-RELATED"/>
    <property type="match status" value="1"/>
</dbReference>
<dbReference type="Pfam" id="PF01661">
    <property type="entry name" value="Macro"/>
    <property type="match status" value="1"/>
</dbReference>
<dbReference type="SUPFAM" id="SSF52949">
    <property type="entry name" value="Macro domain-like"/>
    <property type="match status" value="1"/>
</dbReference>